<feature type="domain" description="Vacuolar protein sorting-associated protein 13 VPS13 adaptor binding" evidence="5">
    <location>
        <begin position="838"/>
        <end position="1099"/>
    </location>
</feature>
<dbReference type="InterPro" id="IPR056748">
    <property type="entry name" value="VPS13-like_C"/>
</dbReference>
<dbReference type="Pfam" id="PF25036">
    <property type="entry name" value="VPS13_VAB"/>
    <property type="match status" value="1"/>
</dbReference>
<evidence type="ECO:0000256" key="2">
    <source>
        <dbReference type="ARBA" id="ARBA00022448"/>
    </source>
</evidence>
<dbReference type="InterPro" id="IPR026847">
    <property type="entry name" value="VPS13"/>
</dbReference>
<evidence type="ECO:0000259" key="4">
    <source>
        <dbReference type="Pfam" id="PF12624"/>
    </source>
</evidence>
<proteinExistence type="inferred from homology"/>
<name>A0A815MGL3_9BILA</name>
<reference evidence="7" key="1">
    <citation type="submission" date="2021-02" db="EMBL/GenBank/DDBJ databases">
        <authorList>
            <person name="Nowell W R."/>
        </authorList>
    </citation>
    <scope>NUCLEOTIDE SEQUENCE</scope>
</reference>
<feature type="domain" description="Intermembrane lipid transfer protein VPS13-like C-terminal" evidence="6">
    <location>
        <begin position="1671"/>
        <end position="1775"/>
    </location>
</feature>
<dbReference type="PANTHER" id="PTHR16166:SF93">
    <property type="entry name" value="INTERMEMBRANE LIPID TRANSFER PROTEIN VPS13"/>
    <property type="match status" value="1"/>
</dbReference>
<dbReference type="EMBL" id="CAJNOE010001448">
    <property type="protein sequence ID" value="CAF1424095.1"/>
    <property type="molecule type" value="Genomic_DNA"/>
</dbReference>
<organism evidence="7 8">
    <name type="scientific">Adineta steineri</name>
    <dbReference type="NCBI Taxonomy" id="433720"/>
    <lineage>
        <taxon>Eukaryota</taxon>
        <taxon>Metazoa</taxon>
        <taxon>Spiralia</taxon>
        <taxon>Gnathifera</taxon>
        <taxon>Rotifera</taxon>
        <taxon>Eurotatoria</taxon>
        <taxon>Bdelloidea</taxon>
        <taxon>Adinetida</taxon>
        <taxon>Adinetidae</taxon>
        <taxon>Adineta</taxon>
    </lineage>
</organism>
<sequence length="1815" mass="207958">MKPREEDFKRPMFDIKVDLDEISLNMNHDQYSDLLDLLEFLGYLSVQSKYIKYHVKKELVEKKTLRNWKFAYESILNEEIRPKFDCYKWENIKAHLKRCREYRTLHYQELIGKLTQEQKTRAEELEKKLDVFNLTYIRRSAEIEARKKEEQEPKTWRRNVSKWWNRNQPKDHPELNLEKDMSPEEKKKLYDAIGYEGEDTSTSTYPEEYVDIDFAIRLNMLDVNIWSKINEHDTQFRVIARGVIPDTSLVFKRRPATDALAIYVDLGSFQVFGIAADSSQSELLNDSRPVLVRPSALSSTNQQKFLQVEFETNPLDKKSDYRVKVVSQSLEIKYNAPTINKLVACFESNAYRNLQGVKQVAYSTYTDVKHRSFILMKHNIEKIKVLDIYIDIQSSYLLLPENGGQIRLYSTQQGDNTKNWSEKFSLDVIKSTGMASCKVTNDRTYMICVDISTCSFGLTKIVTLSPSVVIINKSTIEIEVVDTVSDREQVKWRPLNPEQIIPFWLYDIKKGVIRVRYTHNRVTSSPFMMNQKHRTLLRMDDEERPAIYVEVTATDFDGVRVIFGDYKIGDAPLLLVNCLKKDPLSFCQVDDVRTQVLPPLNYVYYTWSDPLKPKELVISCGSKKKTLELTPRCGFLGQDGDHNVSYTTFVDGVQTVLLFSDDTKVIEATSGMPSLAESMSQRVQIGIHDIGLSIVNDVTREEMLYISLNKSKVVWTETRRLRVRPLSHDINIHLEELYRTQLEQRETNPDDKELLKNKYHMEQFREISFHGHTAELVNSKGQRKIAKRQALDGLWIDYAWSVTNASLRIKINHVQIDNQLDYTMFSVKMVLRVDTFHESYRLLFYSPFWILNRTELQLEFQIENNRAFIEVAQTPFLVCPDKFGSDANKKGQIRLYSTQQGDNTKNWSEKFSLDVIKSTGMASCKVLNDRTYMVCVDIATCSFGLTKTVTLSPSVVIINKSTIEIEVVDTVSDREQVKWRPLNPEQIIPFWPHDIKKGVMRVRYTHNRVTSSPFMMNQKHRTLLRMDDEERSAIYVEVTATDFDGVRVIFGDYKIGDAPLLLVNCLKKDPISFCQVDDVRTQVLPPLNYVYYTWPDPLKSRELVISCGSKKKTVELTPQCGFLGQNGDHNVSYTTFVDGIQTVLLFSDDTKVIEAASGMPSLAESMGQRVQIGIHDIGLSIVNDVTREEMLYISLNKSKVVWTETRRSRVRPLSHDINIHLEELYRTHLEQREANPDDKELLKKKYHMEQFREISFHGHTAELVNSKGQRKIAKRQALDGLWIDYAWSVTNASLRIKINRVQIDNQLDYTMFPVVLYPIISKATGTDLAEKPFIELSVYESKASRSNVMQFKSFKLLIQEFAVKIDQGLISATAPTINMDTDLEQIQKPLDAIIKALTYSPTGETEMYFDKIHLSPLKIYVSFSMHGSKSSQVLLAEYPLVAFLLQTLNVAEVQDVILRLGYYERTHDRYTITKLSNEVSSHYQNQFMKQLHVLVLGLDVLGNPFGVIRGLAEGVESFFYEPYRGAIEGPVEFAEGVATGVRTLVGSAVGGAAGAFSKITGVLGKGLATLTFDEDYKISRIRRKQPTTHRTTDIAIGGRNVVMGFVNGVTGVVTKPVSGAKEGGASGFVKGLGKGFIGFVTKPTGGIVDFASTSLDLIKRTAQQEEVVRRVRYPRHVGGDGLVRPYICHEAMGFFILNKLKSGKYAKTDTYVAHITCLDSPTSWLLATSKRLLFITEVSFLGLYEIDWRIEYEDLREEPVVKSYSNRIQILTKEPKKTGTLRSTRSFGKMVIYRNISEARYIVDRITNAMHTIGL</sequence>
<dbReference type="Proteomes" id="UP000663860">
    <property type="component" value="Unassembled WGS sequence"/>
</dbReference>
<dbReference type="GO" id="GO:0006623">
    <property type="term" value="P:protein targeting to vacuole"/>
    <property type="evidence" value="ECO:0007669"/>
    <property type="project" value="TreeGrafter"/>
</dbReference>
<comment type="similarity">
    <text evidence="1">Belongs to the VPS13 family.</text>
</comment>
<gene>
    <name evidence="7" type="ORF">IZO911_LOCUS40852</name>
</gene>
<evidence type="ECO:0000313" key="7">
    <source>
        <dbReference type="EMBL" id="CAF1424095.1"/>
    </source>
</evidence>
<evidence type="ECO:0000256" key="3">
    <source>
        <dbReference type="ARBA" id="ARBA00023055"/>
    </source>
</evidence>
<keyword evidence="3" id="KW-0445">Lipid transport</keyword>
<evidence type="ECO:0000259" key="5">
    <source>
        <dbReference type="Pfam" id="PF25036"/>
    </source>
</evidence>
<dbReference type="InterPro" id="IPR009543">
    <property type="entry name" value="VPS13_VAB"/>
</dbReference>
<feature type="domain" description="Chorein N-terminal" evidence="4">
    <location>
        <begin position="7"/>
        <end position="417"/>
    </location>
</feature>
<protein>
    <submittedName>
        <fullName evidence="7">Uncharacterized protein</fullName>
    </submittedName>
</protein>
<evidence type="ECO:0000259" key="6">
    <source>
        <dbReference type="Pfam" id="PF25037"/>
    </source>
</evidence>
<evidence type="ECO:0000313" key="8">
    <source>
        <dbReference type="Proteomes" id="UP000663860"/>
    </source>
</evidence>
<dbReference type="PANTHER" id="PTHR16166">
    <property type="entry name" value="VACUOLAR PROTEIN SORTING-ASSOCIATED PROTEIN VPS13"/>
    <property type="match status" value="1"/>
</dbReference>
<accession>A0A815MGL3</accession>
<dbReference type="Pfam" id="PF12624">
    <property type="entry name" value="VPS13_N"/>
    <property type="match status" value="1"/>
</dbReference>
<dbReference type="Pfam" id="PF25037">
    <property type="entry name" value="VPS13_C"/>
    <property type="match status" value="1"/>
</dbReference>
<dbReference type="InterPro" id="IPR026854">
    <property type="entry name" value="VPS13_N"/>
</dbReference>
<comment type="caution">
    <text evidence="7">The sequence shown here is derived from an EMBL/GenBank/DDBJ whole genome shotgun (WGS) entry which is preliminary data.</text>
</comment>
<keyword evidence="2" id="KW-0813">Transport</keyword>
<dbReference type="GO" id="GO:0006869">
    <property type="term" value="P:lipid transport"/>
    <property type="evidence" value="ECO:0007669"/>
    <property type="project" value="UniProtKB-KW"/>
</dbReference>
<dbReference type="GO" id="GO:0045053">
    <property type="term" value="P:protein retention in Golgi apparatus"/>
    <property type="evidence" value="ECO:0007669"/>
    <property type="project" value="TreeGrafter"/>
</dbReference>
<evidence type="ECO:0000256" key="1">
    <source>
        <dbReference type="ARBA" id="ARBA00006545"/>
    </source>
</evidence>